<dbReference type="CDD" id="cd07812">
    <property type="entry name" value="SRPBCC"/>
    <property type="match status" value="1"/>
</dbReference>
<dbReference type="RefSeq" id="WP_230735234.1">
    <property type="nucleotide sequence ID" value="NZ_JAJNDB010000003.1"/>
</dbReference>
<proteinExistence type="predicted"/>
<evidence type="ECO:0000313" key="2">
    <source>
        <dbReference type="Proteomes" id="UP001199469"/>
    </source>
</evidence>
<keyword evidence="2" id="KW-1185">Reference proteome</keyword>
<gene>
    <name evidence="1" type="ORF">LQ327_15590</name>
</gene>
<dbReference type="EMBL" id="JAJNDB010000003">
    <property type="protein sequence ID" value="MCD2194794.1"/>
    <property type="molecule type" value="Genomic_DNA"/>
</dbReference>
<sequence length="156" mass="16849">MTGATASTSITVTASPEEVYGLVSDLPRMGEWSPENTGGRWVGRRRGPAVGARFVGTNKGARRWWPTTTLVTDATPGRRFAFETRLGPVMAAEWVYDIAPVEDGGCSVTETWTDHRPGALVAVGKLVTGVDDRVAFTHSMLETTLQRLKATAENGR</sequence>
<dbReference type="Gene3D" id="3.30.530.20">
    <property type="match status" value="1"/>
</dbReference>
<dbReference type="InterPro" id="IPR023393">
    <property type="entry name" value="START-like_dom_sf"/>
</dbReference>
<dbReference type="Proteomes" id="UP001199469">
    <property type="component" value="Unassembled WGS sequence"/>
</dbReference>
<protein>
    <submittedName>
        <fullName evidence="1">SRPBCC family protein</fullName>
    </submittedName>
</protein>
<dbReference type="SUPFAM" id="SSF55961">
    <property type="entry name" value="Bet v1-like"/>
    <property type="match status" value="1"/>
</dbReference>
<comment type="caution">
    <text evidence="1">The sequence shown here is derived from an EMBL/GenBank/DDBJ whole genome shotgun (WGS) entry which is preliminary data.</text>
</comment>
<organism evidence="1 2">
    <name type="scientific">Actinomycetospora endophytica</name>
    <dbReference type="NCBI Taxonomy" id="2291215"/>
    <lineage>
        <taxon>Bacteria</taxon>
        <taxon>Bacillati</taxon>
        <taxon>Actinomycetota</taxon>
        <taxon>Actinomycetes</taxon>
        <taxon>Pseudonocardiales</taxon>
        <taxon>Pseudonocardiaceae</taxon>
        <taxon>Actinomycetospora</taxon>
    </lineage>
</organism>
<dbReference type="InterPro" id="IPR019587">
    <property type="entry name" value="Polyketide_cyclase/dehydratase"/>
</dbReference>
<accession>A0ABS8P9L9</accession>
<dbReference type="Pfam" id="PF10604">
    <property type="entry name" value="Polyketide_cyc2"/>
    <property type="match status" value="1"/>
</dbReference>
<name>A0ABS8P9L9_9PSEU</name>
<evidence type="ECO:0000313" key="1">
    <source>
        <dbReference type="EMBL" id="MCD2194794.1"/>
    </source>
</evidence>
<reference evidence="1 2" key="1">
    <citation type="submission" date="2021-11" db="EMBL/GenBank/DDBJ databases">
        <title>Draft genome sequence of Actinomycetospora sp. SF1 isolated from the rhizosphere soil.</title>
        <authorList>
            <person name="Duangmal K."/>
            <person name="Chantavorakit T."/>
        </authorList>
    </citation>
    <scope>NUCLEOTIDE SEQUENCE [LARGE SCALE GENOMIC DNA]</scope>
    <source>
        <strain evidence="1 2">TBRC 5722</strain>
    </source>
</reference>